<dbReference type="Proteomes" id="UP001139353">
    <property type="component" value="Unassembled WGS sequence"/>
</dbReference>
<dbReference type="SUPFAM" id="SSF50037">
    <property type="entry name" value="C-terminal domain of transcriptional repressors"/>
    <property type="match status" value="1"/>
</dbReference>
<accession>A0A9X1YL49</accession>
<feature type="domain" description="Ferrous iron transporter FeoA-like" evidence="2">
    <location>
        <begin position="40"/>
        <end position="129"/>
    </location>
</feature>
<evidence type="ECO:0000313" key="3">
    <source>
        <dbReference type="EMBL" id="MCK9687956.1"/>
    </source>
</evidence>
<dbReference type="AlphaFoldDB" id="A0A9X1YL49"/>
<dbReference type="InterPro" id="IPR007167">
    <property type="entry name" value="Fe-transptr_FeoA-like"/>
</dbReference>
<dbReference type="EMBL" id="JAJLJH010000006">
    <property type="protein sequence ID" value="MCK9687956.1"/>
    <property type="molecule type" value="Genomic_DNA"/>
</dbReference>
<dbReference type="RefSeq" id="WP_275683999.1">
    <property type="nucleotide sequence ID" value="NZ_JAJLJH010000006.1"/>
</dbReference>
<dbReference type="InterPro" id="IPR008988">
    <property type="entry name" value="Transcriptional_repressor_C"/>
</dbReference>
<dbReference type="SMART" id="SM00899">
    <property type="entry name" value="FeoA"/>
    <property type="match status" value="1"/>
</dbReference>
<evidence type="ECO:0000259" key="2">
    <source>
        <dbReference type="SMART" id="SM00899"/>
    </source>
</evidence>
<organism evidence="3 4">
    <name type="scientific">Scleromatobacter humisilvae</name>
    <dbReference type="NCBI Taxonomy" id="2897159"/>
    <lineage>
        <taxon>Bacteria</taxon>
        <taxon>Pseudomonadati</taxon>
        <taxon>Pseudomonadota</taxon>
        <taxon>Betaproteobacteria</taxon>
        <taxon>Burkholderiales</taxon>
        <taxon>Sphaerotilaceae</taxon>
        <taxon>Scleromatobacter</taxon>
    </lineage>
</organism>
<proteinExistence type="predicted"/>
<dbReference type="GO" id="GO:0046914">
    <property type="term" value="F:transition metal ion binding"/>
    <property type="evidence" value="ECO:0007669"/>
    <property type="project" value="InterPro"/>
</dbReference>
<evidence type="ECO:0000256" key="1">
    <source>
        <dbReference type="ARBA" id="ARBA00023004"/>
    </source>
</evidence>
<dbReference type="InterPro" id="IPR038157">
    <property type="entry name" value="FeoA_core_dom"/>
</dbReference>
<comment type="caution">
    <text evidence="3">The sequence shown here is derived from an EMBL/GenBank/DDBJ whole genome shotgun (WGS) entry which is preliminary data.</text>
</comment>
<keyword evidence="4" id="KW-1185">Reference proteome</keyword>
<name>A0A9X1YL49_9BURK</name>
<gene>
    <name evidence="3" type="ORF">LPC04_19810</name>
</gene>
<dbReference type="Pfam" id="PF04023">
    <property type="entry name" value="FeoA"/>
    <property type="match status" value="1"/>
</dbReference>
<protein>
    <submittedName>
        <fullName evidence="3">Ferrous iron transport protein A</fullName>
    </submittedName>
</protein>
<evidence type="ECO:0000313" key="4">
    <source>
        <dbReference type="Proteomes" id="UP001139353"/>
    </source>
</evidence>
<reference evidence="3" key="1">
    <citation type="submission" date="2021-11" db="EMBL/GenBank/DDBJ databases">
        <title>BS-T2-15 a new species belonging to the Comamonadaceae family isolated from the soil of a French oak forest.</title>
        <authorList>
            <person name="Mieszkin S."/>
            <person name="Alain K."/>
        </authorList>
    </citation>
    <scope>NUCLEOTIDE SEQUENCE</scope>
    <source>
        <strain evidence="3">BS-T2-15</strain>
    </source>
</reference>
<keyword evidence="1" id="KW-0408">Iron</keyword>
<dbReference type="Gene3D" id="2.30.30.90">
    <property type="match status" value="1"/>
</dbReference>
<sequence length="133" mass="13989">MPGQVLARFGDPVSLDAAQVAPPARERGIVTPDAETRTMVRLTTLSRNATGTVAGVRVHAPGADGALDPADERMALRLIEIGFVQGATLRVIAFGQPGDDPIGVRVGGRGGVSTFALRRNEASCVWVWVDKQS</sequence>